<dbReference type="PANTHER" id="PTHR42723:SF1">
    <property type="entry name" value="CHLOROPHYLL SYNTHASE, CHLOROPLASTIC"/>
    <property type="match status" value="1"/>
</dbReference>
<evidence type="ECO:0000256" key="4">
    <source>
        <dbReference type="ARBA" id="ARBA00023136"/>
    </source>
</evidence>
<keyword evidence="2 5" id="KW-0812">Transmembrane</keyword>
<dbReference type="InterPro" id="IPR000537">
    <property type="entry name" value="UbiA_prenyltransferase"/>
</dbReference>
<dbReference type="CDD" id="cd13965">
    <property type="entry name" value="PT_UbiA_3"/>
    <property type="match status" value="1"/>
</dbReference>
<dbReference type="InterPro" id="IPR050475">
    <property type="entry name" value="Prenyltransferase_related"/>
</dbReference>
<evidence type="ECO:0000256" key="1">
    <source>
        <dbReference type="ARBA" id="ARBA00004141"/>
    </source>
</evidence>
<reference evidence="6 7" key="1">
    <citation type="journal article" date="2020" name="ISME J.">
        <title>Uncovering the hidden diversity of litter-decomposition mechanisms in mushroom-forming fungi.</title>
        <authorList>
            <person name="Floudas D."/>
            <person name="Bentzer J."/>
            <person name="Ahren D."/>
            <person name="Johansson T."/>
            <person name="Persson P."/>
            <person name="Tunlid A."/>
        </authorList>
    </citation>
    <scope>NUCLEOTIDE SEQUENCE [LARGE SCALE GENOMIC DNA]</scope>
    <source>
        <strain evidence="6 7">CBS 291.85</strain>
    </source>
</reference>
<protein>
    <submittedName>
        <fullName evidence="6">Uncharacterized protein</fullName>
    </submittedName>
</protein>
<sequence>MSMTAANAIVFGYNRPTPTPNPFRCTMNMQSNSAKAPLNETPRAIFSSTILHTIAYHLETLLLFTWTDYKACLWIWLHLLLCNVSNQCRSKEEDKMNRPWRPVPAGRLTEAQAVQLRWATAGICVAWSATYGFDLVLTTLGLIFTTFMYDEMGLAGHVIGKNFCNIGGYTTFEIGATKIIGSYRDLDLVASLAVTISGILIFTTIQAQDFPDVKGDTALGRITFPIYAPEFSRQFTVLCMIAWSVFLSWFWDIGNGTNFVFVLMGTYVGMRYYEWRTEMDDKKSYLIFNMWLMLAHCLPLHARTNLLAF</sequence>
<comment type="subcellular location">
    <subcellularLocation>
        <location evidence="1">Membrane</location>
        <topology evidence="1">Multi-pass membrane protein</topology>
    </subcellularLocation>
</comment>
<dbReference type="Pfam" id="PF01040">
    <property type="entry name" value="UbiA"/>
    <property type="match status" value="1"/>
</dbReference>
<dbReference type="InterPro" id="IPR044878">
    <property type="entry name" value="UbiA_sf"/>
</dbReference>
<dbReference type="PANTHER" id="PTHR42723">
    <property type="entry name" value="CHLOROPHYLL SYNTHASE"/>
    <property type="match status" value="1"/>
</dbReference>
<dbReference type="AlphaFoldDB" id="A0A8H5GSG9"/>
<organism evidence="6 7">
    <name type="scientific">Tetrapyrgos nigripes</name>
    <dbReference type="NCBI Taxonomy" id="182062"/>
    <lineage>
        <taxon>Eukaryota</taxon>
        <taxon>Fungi</taxon>
        <taxon>Dikarya</taxon>
        <taxon>Basidiomycota</taxon>
        <taxon>Agaricomycotina</taxon>
        <taxon>Agaricomycetes</taxon>
        <taxon>Agaricomycetidae</taxon>
        <taxon>Agaricales</taxon>
        <taxon>Marasmiineae</taxon>
        <taxon>Marasmiaceae</taxon>
        <taxon>Tetrapyrgos</taxon>
    </lineage>
</organism>
<evidence type="ECO:0000313" key="6">
    <source>
        <dbReference type="EMBL" id="KAF5370384.1"/>
    </source>
</evidence>
<evidence type="ECO:0000256" key="5">
    <source>
        <dbReference type="SAM" id="Phobius"/>
    </source>
</evidence>
<keyword evidence="3 5" id="KW-1133">Transmembrane helix</keyword>
<comment type="caution">
    <text evidence="6">The sequence shown here is derived from an EMBL/GenBank/DDBJ whole genome shotgun (WGS) entry which is preliminary data.</text>
</comment>
<proteinExistence type="predicted"/>
<gene>
    <name evidence="6" type="ORF">D9758_006900</name>
</gene>
<dbReference type="OrthoDB" id="434972at2759"/>
<keyword evidence="7" id="KW-1185">Reference proteome</keyword>
<dbReference type="Proteomes" id="UP000559256">
    <property type="component" value="Unassembled WGS sequence"/>
</dbReference>
<feature type="transmembrane region" description="Helical" evidence="5">
    <location>
        <begin position="285"/>
        <end position="302"/>
    </location>
</feature>
<evidence type="ECO:0000256" key="3">
    <source>
        <dbReference type="ARBA" id="ARBA00022989"/>
    </source>
</evidence>
<dbReference type="GO" id="GO:0016020">
    <property type="term" value="C:membrane"/>
    <property type="evidence" value="ECO:0007669"/>
    <property type="project" value="UniProtKB-SubCell"/>
</dbReference>
<accession>A0A8H5GSG9</accession>
<dbReference type="Gene3D" id="1.10.357.140">
    <property type="entry name" value="UbiA prenyltransferase"/>
    <property type="match status" value="1"/>
</dbReference>
<dbReference type="GO" id="GO:0016765">
    <property type="term" value="F:transferase activity, transferring alkyl or aryl (other than methyl) groups"/>
    <property type="evidence" value="ECO:0007669"/>
    <property type="project" value="InterPro"/>
</dbReference>
<dbReference type="EMBL" id="JAACJM010000011">
    <property type="protein sequence ID" value="KAF5370384.1"/>
    <property type="molecule type" value="Genomic_DNA"/>
</dbReference>
<evidence type="ECO:0000256" key="2">
    <source>
        <dbReference type="ARBA" id="ARBA00022692"/>
    </source>
</evidence>
<keyword evidence="4 5" id="KW-0472">Membrane</keyword>
<evidence type="ECO:0000313" key="7">
    <source>
        <dbReference type="Proteomes" id="UP000559256"/>
    </source>
</evidence>
<name>A0A8H5GSG9_9AGAR</name>